<feature type="compositionally biased region" description="Low complexity" evidence="2">
    <location>
        <begin position="170"/>
        <end position="205"/>
    </location>
</feature>
<evidence type="ECO:0000256" key="2">
    <source>
        <dbReference type="SAM" id="MobiDB-lite"/>
    </source>
</evidence>
<feature type="coiled-coil region" evidence="1">
    <location>
        <begin position="312"/>
        <end position="339"/>
    </location>
</feature>
<accession>A0A8J5K1G0</accession>
<keyword evidence="1" id="KW-0175">Coiled coil</keyword>
<organism evidence="3 4">
    <name type="scientific">Homarus americanus</name>
    <name type="common">American lobster</name>
    <dbReference type="NCBI Taxonomy" id="6706"/>
    <lineage>
        <taxon>Eukaryota</taxon>
        <taxon>Metazoa</taxon>
        <taxon>Ecdysozoa</taxon>
        <taxon>Arthropoda</taxon>
        <taxon>Crustacea</taxon>
        <taxon>Multicrustacea</taxon>
        <taxon>Malacostraca</taxon>
        <taxon>Eumalacostraca</taxon>
        <taxon>Eucarida</taxon>
        <taxon>Decapoda</taxon>
        <taxon>Pleocyemata</taxon>
        <taxon>Astacidea</taxon>
        <taxon>Nephropoidea</taxon>
        <taxon>Nephropidae</taxon>
        <taxon>Homarus</taxon>
    </lineage>
</organism>
<sequence>MARTDLGHHHRWLPASGVNEEEEGLLAGDLGCGPGRTQLLDQLAKEEYYSSVRFAVGYQELQARWSTDWATDGFRVMDTSQPSSRTNTSHLSPLDESPVAPSCPLHDDSPKGQHSFLHSLQKSSKGSSSSRADMPTRKHSLLLPLPEFSAASSSGYVDVGDSRWRRSRRWGSSTDCSPLGTPSPLLSTAPSPIASSPSTSLTSSPRRIRARHRDTIGVSSCTSSPGCALSSGSYCCGDDEGPSEELHDDHSAEGRRGGLLEAIRRVLHNLRRRPQQHTTTPLHGQLSVAKRQAADLLKHQLMEALYEQVVRQVEEKHRRRQLEQELMALEFEVHQLRSTTRRQDFNDLDTQLLKAFSEKQLIRRQLGSQLIHDVSHPGRDVNHHSPSESDAEEYTETLLILMRNIRRRNK</sequence>
<dbReference type="EMBL" id="JAHLQT010026473">
    <property type="protein sequence ID" value="KAG7163299.1"/>
    <property type="molecule type" value="Genomic_DNA"/>
</dbReference>
<feature type="region of interest" description="Disordered" evidence="2">
    <location>
        <begin position="80"/>
        <end position="135"/>
    </location>
</feature>
<protein>
    <submittedName>
        <fullName evidence="3">Uncharacterized protein</fullName>
    </submittedName>
</protein>
<keyword evidence="4" id="KW-1185">Reference proteome</keyword>
<feature type="region of interest" description="Disordered" evidence="2">
    <location>
        <begin position="167"/>
        <end position="207"/>
    </location>
</feature>
<evidence type="ECO:0000313" key="4">
    <source>
        <dbReference type="Proteomes" id="UP000747542"/>
    </source>
</evidence>
<gene>
    <name evidence="3" type="ORF">Hamer_G004420</name>
</gene>
<name>A0A8J5K1G0_HOMAM</name>
<dbReference type="Proteomes" id="UP000747542">
    <property type="component" value="Unassembled WGS sequence"/>
</dbReference>
<feature type="region of interest" description="Disordered" evidence="2">
    <location>
        <begin position="373"/>
        <end position="393"/>
    </location>
</feature>
<evidence type="ECO:0000313" key="3">
    <source>
        <dbReference type="EMBL" id="KAG7163299.1"/>
    </source>
</evidence>
<comment type="caution">
    <text evidence="3">The sequence shown here is derived from an EMBL/GenBank/DDBJ whole genome shotgun (WGS) entry which is preliminary data.</text>
</comment>
<evidence type="ECO:0000256" key="1">
    <source>
        <dbReference type="SAM" id="Coils"/>
    </source>
</evidence>
<feature type="compositionally biased region" description="Polar residues" evidence="2">
    <location>
        <begin position="80"/>
        <end position="91"/>
    </location>
</feature>
<proteinExistence type="predicted"/>
<reference evidence="3" key="1">
    <citation type="journal article" date="2021" name="Sci. Adv.">
        <title>The American lobster genome reveals insights on longevity, neural, and immune adaptations.</title>
        <authorList>
            <person name="Polinski J.M."/>
            <person name="Zimin A.V."/>
            <person name="Clark K.F."/>
            <person name="Kohn A.B."/>
            <person name="Sadowski N."/>
            <person name="Timp W."/>
            <person name="Ptitsyn A."/>
            <person name="Khanna P."/>
            <person name="Romanova D.Y."/>
            <person name="Williams P."/>
            <person name="Greenwood S.J."/>
            <person name="Moroz L.L."/>
            <person name="Walt D.R."/>
            <person name="Bodnar A.G."/>
        </authorList>
    </citation>
    <scope>NUCLEOTIDE SEQUENCE</scope>
    <source>
        <strain evidence="3">GMGI-L3</strain>
    </source>
</reference>
<feature type="compositionally biased region" description="Basic and acidic residues" evidence="2">
    <location>
        <begin position="373"/>
        <end position="387"/>
    </location>
</feature>
<dbReference type="AlphaFoldDB" id="A0A8J5K1G0"/>